<evidence type="ECO:0000313" key="2">
    <source>
        <dbReference type="EMBL" id="GAA4756685.1"/>
    </source>
</evidence>
<keyword evidence="3" id="KW-1185">Reference proteome</keyword>
<dbReference type="RefSeq" id="WP_345482409.1">
    <property type="nucleotide sequence ID" value="NZ_BAABLP010000010.1"/>
</dbReference>
<dbReference type="Proteomes" id="UP001500121">
    <property type="component" value="Unassembled WGS sequence"/>
</dbReference>
<gene>
    <name evidence="2" type="ORF">GCM10025783_32540</name>
</gene>
<reference evidence="3" key="1">
    <citation type="journal article" date="2019" name="Int. J. Syst. Evol. Microbiol.">
        <title>The Global Catalogue of Microorganisms (GCM) 10K type strain sequencing project: providing services to taxonomists for standard genome sequencing and annotation.</title>
        <authorList>
            <consortium name="The Broad Institute Genomics Platform"/>
            <consortium name="The Broad Institute Genome Sequencing Center for Infectious Disease"/>
            <person name="Wu L."/>
            <person name="Ma J."/>
        </authorList>
    </citation>
    <scope>NUCLEOTIDE SEQUENCE [LARGE SCALE GENOMIC DNA]</scope>
    <source>
        <strain evidence="3">JCM 19015</strain>
    </source>
</reference>
<dbReference type="Pfam" id="PF13671">
    <property type="entry name" value="AAA_33"/>
    <property type="match status" value="1"/>
</dbReference>
<dbReference type="SUPFAM" id="SSF52540">
    <property type="entry name" value="P-loop containing nucleoside triphosphate hydrolases"/>
    <property type="match status" value="1"/>
</dbReference>
<feature type="compositionally biased region" description="Polar residues" evidence="1">
    <location>
        <begin position="132"/>
        <end position="141"/>
    </location>
</feature>
<sequence>MTEQQRRRLIVICGPSGSGRTTLADAVSRELHIACPHEDAIKAALHDVGITTPHSYEIFRTLAEQQLANRVDLILEATFHGPDAPDLLRRWQRTDELDLTTVVCSAADGTRRMRILARPRHPAHAEADRQQLQDPGSTTDHTAFPGRLVLVDTDHPFADTLRSALTQSL</sequence>
<evidence type="ECO:0000256" key="1">
    <source>
        <dbReference type="SAM" id="MobiDB-lite"/>
    </source>
</evidence>
<protein>
    <recommendedName>
        <fullName evidence="4">AAA family ATPase</fullName>
    </recommendedName>
</protein>
<dbReference type="PANTHER" id="PTHR37807:SF3">
    <property type="entry name" value="OS07G0160300 PROTEIN"/>
    <property type="match status" value="1"/>
</dbReference>
<evidence type="ECO:0008006" key="4">
    <source>
        <dbReference type="Google" id="ProtNLM"/>
    </source>
</evidence>
<organism evidence="2 3">
    <name type="scientific">Amnibacterium soli</name>
    <dbReference type="NCBI Taxonomy" id="1282736"/>
    <lineage>
        <taxon>Bacteria</taxon>
        <taxon>Bacillati</taxon>
        <taxon>Actinomycetota</taxon>
        <taxon>Actinomycetes</taxon>
        <taxon>Micrococcales</taxon>
        <taxon>Microbacteriaceae</taxon>
        <taxon>Amnibacterium</taxon>
    </lineage>
</organism>
<accession>A0ABP8ZHS9</accession>
<evidence type="ECO:0000313" key="3">
    <source>
        <dbReference type="Proteomes" id="UP001500121"/>
    </source>
</evidence>
<feature type="region of interest" description="Disordered" evidence="1">
    <location>
        <begin position="120"/>
        <end position="143"/>
    </location>
</feature>
<dbReference type="InterPro" id="IPR027417">
    <property type="entry name" value="P-loop_NTPase"/>
</dbReference>
<dbReference type="Gene3D" id="3.40.50.300">
    <property type="entry name" value="P-loop containing nucleotide triphosphate hydrolases"/>
    <property type="match status" value="1"/>
</dbReference>
<name>A0ABP8ZHS9_9MICO</name>
<comment type="caution">
    <text evidence="2">The sequence shown here is derived from an EMBL/GenBank/DDBJ whole genome shotgun (WGS) entry which is preliminary data.</text>
</comment>
<dbReference type="PANTHER" id="PTHR37807">
    <property type="entry name" value="OS07G0160300 PROTEIN"/>
    <property type="match status" value="1"/>
</dbReference>
<dbReference type="EMBL" id="BAABLP010000010">
    <property type="protein sequence ID" value="GAA4756685.1"/>
    <property type="molecule type" value="Genomic_DNA"/>
</dbReference>
<proteinExistence type="predicted"/>